<proteinExistence type="predicted"/>
<feature type="transmembrane region" description="Helical" evidence="2">
    <location>
        <begin position="135"/>
        <end position="157"/>
    </location>
</feature>
<organism evidence="3 4">
    <name type="scientific">Demequina litorisediminis</name>
    <dbReference type="NCBI Taxonomy" id="1849022"/>
    <lineage>
        <taxon>Bacteria</taxon>
        <taxon>Bacillati</taxon>
        <taxon>Actinomycetota</taxon>
        <taxon>Actinomycetes</taxon>
        <taxon>Micrococcales</taxon>
        <taxon>Demequinaceae</taxon>
        <taxon>Demequina</taxon>
    </lineage>
</organism>
<accession>A0ABQ6I8A2</accession>
<evidence type="ECO:0000313" key="3">
    <source>
        <dbReference type="EMBL" id="GMA34058.1"/>
    </source>
</evidence>
<dbReference type="RefSeq" id="WP_284327197.1">
    <property type="nucleotide sequence ID" value="NZ_BSUN01000001.1"/>
</dbReference>
<dbReference type="EMBL" id="BSUN01000001">
    <property type="protein sequence ID" value="GMA34058.1"/>
    <property type="molecule type" value="Genomic_DNA"/>
</dbReference>
<feature type="region of interest" description="Disordered" evidence="1">
    <location>
        <begin position="277"/>
        <end position="301"/>
    </location>
</feature>
<feature type="transmembrane region" description="Helical" evidence="2">
    <location>
        <begin position="169"/>
        <end position="187"/>
    </location>
</feature>
<feature type="transmembrane region" description="Helical" evidence="2">
    <location>
        <begin position="222"/>
        <end position="241"/>
    </location>
</feature>
<keyword evidence="4" id="KW-1185">Reference proteome</keyword>
<evidence type="ECO:0000313" key="4">
    <source>
        <dbReference type="Proteomes" id="UP001157125"/>
    </source>
</evidence>
<evidence type="ECO:0000256" key="2">
    <source>
        <dbReference type="SAM" id="Phobius"/>
    </source>
</evidence>
<keyword evidence="2" id="KW-0472">Membrane</keyword>
<keyword evidence="2" id="KW-1133">Transmembrane helix</keyword>
<protein>
    <submittedName>
        <fullName evidence="3">Uncharacterized protein</fullName>
    </submittedName>
</protein>
<reference evidence="4" key="1">
    <citation type="journal article" date="2019" name="Int. J. Syst. Evol. Microbiol.">
        <title>The Global Catalogue of Microorganisms (GCM) 10K type strain sequencing project: providing services to taxonomists for standard genome sequencing and annotation.</title>
        <authorList>
            <consortium name="The Broad Institute Genomics Platform"/>
            <consortium name="The Broad Institute Genome Sequencing Center for Infectious Disease"/>
            <person name="Wu L."/>
            <person name="Ma J."/>
        </authorList>
    </citation>
    <scope>NUCLEOTIDE SEQUENCE [LARGE SCALE GENOMIC DNA]</scope>
    <source>
        <strain evidence="4">NBRC 112299</strain>
    </source>
</reference>
<dbReference type="Proteomes" id="UP001157125">
    <property type="component" value="Unassembled WGS sequence"/>
</dbReference>
<comment type="caution">
    <text evidence="3">The sequence shown here is derived from an EMBL/GenBank/DDBJ whole genome shotgun (WGS) entry which is preliminary data.</text>
</comment>
<evidence type="ECO:0000256" key="1">
    <source>
        <dbReference type="SAM" id="MobiDB-lite"/>
    </source>
</evidence>
<sequence length="301" mass="31506">MKTTLESPQTAEIVADKVQEMLADQIDSTAGSIAVTLLDEQIHDAVVALLQSDAFQSTIKTAGNAAQDRLLAAISDPDREPGPLAIDIALGDRVNAAIDRIPVVGSFIPDVTLPEYSVEIVDADTFEDVRSAYAALTWVATWFVWIGIVFIAAGIAIAPRWRRFLPRALLAAGLFGIAVSFVLGTMGPRTIAQFVPGGREGGLGTLIEDVIGDTALAPVTNILLTLGLIALGLAAVWALLLRYVPWFGERTDPADADASGDASGDVMDTAELAQVPSAGVAAASPGEQPPSVPPTEDRQPS</sequence>
<name>A0ABQ6I8A2_9MICO</name>
<gene>
    <name evidence="3" type="ORF">GCM10025876_02620</name>
</gene>
<keyword evidence="2" id="KW-0812">Transmembrane</keyword>